<gene>
    <name evidence="2" type="ordered locus">FraEuI1c_2179</name>
</gene>
<feature type="compositionally biased region" description="Basic and acidic residues" evidence="1">
    <location>
        <begin position="79"/>
        <end position="92"/>
    </location>
</feature>
<sequence>MDVRFTRTGSRQYGIAVRLDGEWGPTRTAPGFDAYLPHDLVHFAVEAELGLGLGVFGRQAAGGGQFPLANPGATRRQSKRQERLKAHGHQDMARSEALTGVCTVLWKLRHGLIQERPDWLRGRTPSGFARAADGADNEHIERVLARLDEAAAMWQRLGVGESMVLPWPHRPAKLTSPATTERARTRGSTRRPRDRSR</sequence>
<feature type="region of interest" description="Disordered" evidence="1">
    <location>
        <begin position="168"/>
        <end position="197"/>
    </location>
</feature>
<name>E3IXQ9_PSEI1</name>
<dbReference type="InParanoid" id="E3IXQ9"/>
<keyword evidence="3" id="KW-1185">Reference proteome</keyword>
<feature type="compositionally biased region" description="Basic residues" evidence="1">
    <location>
        <begin position="185"/>
        <end position="197"/>
    </location>
</feature>
<dbReference type="RefSeq" id="WP_013423337.1">
    <property type="nucleotide sequence ID" value="NC_014666.1"/>
</dbReference>
<evidence type="ECO:0000313" key="3">
    <source>
        <dbReference type="Proteomes" id="UP000002484"/>
    </source>
</evidence>
<protein>
    <submittedName>
        <fullName evidence="2">Uncharacterized protein</fullName>
    </submittedName>
</protein>
<dbReference type="Proteomes" id="UP000002484">
    <property type="component" value="Chromosome"/>
</dbReference>
<evidence type="ECO:0000313" key="2">
    <source>
        <dbReference type="EMBL" id="ADP80218.1"/>
    </source>
</evidence>
<feature type="region of interest" description="Disordered" evidence="1">
    <location>
        <begin position="65"/>
        <end position="92"/>
    </location>
</feature>
<evidence type="ECO:0000256" key="1">
    <source>
        <dbReference type="SAM" id="MobiDB-lite"/>
    </source>
</evidence>
<dbReference type="OrthoDB" id="4170613at2"/>
<proteinExistence type="predicted"/>
<dbReference type="AlphaFoldDB" id="E3IXQ9"/>
<dbReference type="HOGENOM" id="CLU_128197_0_0_11"/>
<organism evidence="2 3">
    <name type="scientific">Pseudofrankia inefficax (strain DSM 45817 / CECT 9037 / DDB 130130 / EuI1c)</name>
    <name type="common">Frankia inefficax</name>
    <dbReference type="NCBI Taxonomy" id="298654"/>
    <lineage>
        <taxon>Bacteria</taxon>
        <taxon>Bacillati</taxon>
        <taxon>Actinomycetota</taxon>
        <taxon>Actinomycetes</taxon>
        <taxon>Frankiales</taxon>
        <taxon>Frankiaceae</taxon>
        <taxon>Pseudofrankia</taxon>
    </lineage>
</organism>
<reference evidence="2 3" key="1">
    <citation type="submission" date="2010-10" db="EMBL/GenBank/DDBJ databases">
        <title>Complete sequence of Frankia sp. EuI1c.</title>
        <authorList>
            <consortium name="US DOE Joint Genome Institute"/>
            <person name="Lucas S."/>
            <person name="Copeland A."/>
            <person name="Lapidus A."/>
            <person name="Cheng J.-F."/>
            <person name="Bruce D."/>
            <person name="Goodwin L."/>
            <person name="Pitluck S."/>
            <person name="Chertkov O."/>
            <person name="Detter J.C."/>
            <person name="Han C."/>
            <person name="Tapia R."/>
            <person name="Land M."/>
            <person name="Hauser L."/>
            <person name="Jeffries C."/>
            <person name="Kyrpides N."/>
            <person name="Ivanova N."/>
            <person name="Mikhailova N."/>
            <person name="Beauchemin N."/>
            <person name="Sen A."/>
            <person name="Sur S.A."/>
            <person name="Gtari M."/>
            <person name="Wall L."/>
            <person name="Tisa L."/>
            <person name="Woyke T."/>
        </authorList>
    </citation>
    <scope>NUCLEOTIDE SEQUENCE [LARGE SCALE GENOMIC DNA]</scope>
    <source>
        <strain evidence="3">DSM 45817 / CECT 9037 / EuI1c</strain>
    </source>
</reference>
<dbReference type="EMBL" id="CP002299">
    <property type="protein sequence ID" value="ADP80218.1"/>
    <property type="molecule type" value="Genomic_DNA"/>
</dbReference>
<dbReference type="eggNOG" id="ENOG5033245">
    <property type="taxonomic scope" value="Bacteria"/>
</dbReference>
<dbReference type="KEGG" id="fri:FraEuI1c_2179"/>
<accession>E3IXQ9</accession>